<gene>
    <name evidence="1" type="ORF">HLH13_04150</name>
</gene>
<keyword evidence="2" id="KW-1185">Reference proteome</keyword>
<evidence type="ECO:0000313" key="2">
    <source>
        <dbReference type="Proteomes" id="UP000546536"/>
    </source>
</evidence>
<name>A0ABX1UZU2_9GAMM</name>
<dbReference type="Proteomes" id="UP000546536">
    <property type="component" value="Unassembled WGS sequence"/>
</dbReference>
<evidence type="ECO:0000313" key="1">
    <source>
        <dbReference type="EMBL" id="NNH86921.1"/>
    </source>
</evidence>
<comment type="caution">
    <text evidence="1">The sequence shown here is derived from an EMBL/GenBank/DDBJ whole genome shotgun (WGS) entry which is preliminary data.</text>
</comment>
<dbReference type="EMBL" id="JABERG010000004">
    <property type="protein sequence ID" value="NNH86921.1"/>
    <property type="molecule type" value="Genomic_DNA"/>
</dbReference>
<proteinExistence type="predicted"/>
<sequence>MSYFSVDEAIEKIKNSHTRILFKEVHSSYSMGNYRSAVVMLWSVVVTDLVFKLQELESIYEDTTACRILKDIKTEQERDPKSSKWEMKIIEKFHKELFFFDTPEVAQMENLQNMRHVSAHPVINNINMLHMPSKSLVYSLMQSALEAVLMKDALFSSQMIKFIIDDLSRIKDVLTTFEDKERYFCHKFLNKMSEPILVKFIETLWKFSFKISNSDTDDNRKNNLVFLEIIFKQKKEIFLKFMIDKKEYISNLIIEENLVRALLFFLISKKPLLNYFEKDSVDILKAMLTDKPYYFYEYLLFQTPIDYCNYLNSKNYELIPVLSLNALKSDCEETNTFNDFLSVCIEGYSNSKTFDRADKRFKVLIHSNLDRFSLEQLDTLIQKINKNYQVYGRSSASNDHKLIIERVLSIDPHFEFKKYREFIRGNEAMLHSPKVQKQEDLEES</sequence>
<organism evidence="1 2">
    <name type="scientific">Acinetobacter terrae</name>
    <dbReference type="NCBI Taxonomy" id="2731247"/>
    <lineage>
        <taxon>Bacteria</taxon>
        <taxon>Pseudomonadati</taxon>
        <taxon>Pseudomonadota</taxon>
        <taxon>Gammaproteobacteria</taxon>
        <taxon>Moraxellales</taxon>
        <taxon>Moraxellaceae</taxon>
        <taxon>Acinetobacter</taxon>
        <taxon>Acinetobacter Taxon 24</taxon>
    </lineage>
</organism>
<reference evidence="1 2" key="1">
    <citation type="submission" date="2020-04" db="EMBL/GenBank/DDBJ databases">
        <title>Acinetobacter Taxon 24.</title>
        <authorList>
            <person name="Nemec A."/>
            <person name="Radolfova-Krizova L."/>
            <person name="Higgins P.G."/>
            <person name="Spanelova P."/>
        </authorList>
    </citation>
    <scope>NUCLEOTIDE SEQUENCE [LARGE SCALE GENOMIC DNA]</scope>
    <source>
        <strain evidence="1 2">ANC 4279</strain>
    </source>
</reference>
<accession>A0ABX1UZU2</accession>
<dbReference type="RefSeq" id="WP_171543874.1">
    <property type="nucleotide sequence ID" value="NZ_JABERG010000004.1"/>
</dbReference>
<protein>
    <submittedName>
        <fullName evidence="1">Uncharacterized protein</fullName>
    </submittedName>
</protein>